<dbReference type="GO" id="GO:0005524">
    <property type="term" value="F:ATP binding"/>
    <property type="evidence" value="ECO:0007669"/>
    <property type="project" value="UniProtKB-KW"/>
</dbReference>
<dbReference type="InterPro" id="IPR008266">
    <property type="entry name" value="Tyr_kinase_AS"/>
</dbReference>
<dbReference type="PANTHER" id="PTHR24418">
    <property type="entry name" value="TYROSINE-PROTEIN KINASE"/>
    <property type="match status" value="1"/>
</dbReference>
<dbReference type="InterPro" id="IPR036860">
    <property type="entry name" value="SH2_dom_sf"/>
</dbReference>
<name>A0A7M7SXX9_STRPU</name>
<protein>
    <recommendedName>
        <fullName evidence="8">Tyrosine-protein kinase</fullName>
        <ecNumber evidence="8">2.7.10.2</ecNumber>
    </recommendedName>
</protein>
<dbReference type="InterPro" id="IPR011009">
    <property type="entry name" value="Kinase-like_dom_sf"/>
</dbReference>
<sequence length="398" mass="44575">MANEEEEASSILLPAESWDFGMCSRQDAEKKLMAIGINKGQFIVRDKDPGTFELSVRDNDPQKGDHVKHYKIHQQGRGNGFFIFQGSVFPTVSELVRHYQSNIGLCCILTEACPKENPNTIGLGKDKWEIPRESLRLTKQIGKGHCAEVWKGVYGNTPVAVKTLKVGSNMSQADFLAEANVMKKVRHHKGILQIFAVCSDSNRIYIVTKLMSNGNLQAYLKRGKGKVTKLTTLIDMGAHIASGMDYLGSKNVVHRDLTAKNVLVGEGNVVKIADFGLARLMKKDVYVGKKGAKLPIRWTAPEAALYGSFTIKSDVWSFGILLTEMVTYGGYPYDKMISPEPVKTNVANGYRMPKMDHCPDSLYEIMLKCWHKDPQQRPTFKCLHDYFVSTKPNYKEAD</sequence>
<dbReference type="PROSITE" id="PS50001">
    <property type="entry name" value="SH2"/>
    <property type="match status" value="1"/>
</dbReference>
<dbReference type="RefSeq" id="XP_030839439.1">
    <property type="nucleotide sequence ID" value="XM_030983579.1"/>
</dbReference>
<keyword evidence="12" id="KW-1185">Reference proteome</keyword>
<evidence type="ECO:0000313" key="12">
    <source>
        <dbReference type="Proteomes" id="UP000007110"/>
    </source>
</evidence>
<dbReference type="SMART" id="SM00252">
    <property type="entry name" value="SH2"/>
    <property type="match status" value="1"/>
</dbReference>
<dbReference type="SUPFAM" id="SSF56112">
    <property type="entry name" value="Protein kinase-like (PK-like)"/>
    <property type="match status" value="1"/>
</dbReference>
<dbReference type="GO" id="GO:0004715">
    <property type="term" value="F:non-membrane spanning protein tyrosine kinase activity"/>
    <property type="evidence" value="ECO:0000318"/>
    <property type="project" value="GO_Central"/>
</dbReference>
<keyword evidence="7" id="KW-0727">SH2 domain</keyword>
<feature type="domain" description="Protein kinase" evidence="10">
    <location>
        <begin position="135"/>
        <end position="387"/>
    </location>
</feature>
<comment type="similarity">
    <text evidence="8">Belongs to the protein kinase superfamily. Tyr protein kinase family.</text>
</comment>
<evidence type="ECO:0000256" key="5">
    <source>
        <dbReference type="ARBA" id="ARBA00023137"/>
    </source>
</evidence>
<keyword evidence="1 8" id="KW-0808">Transferase</keyword>
<evidence type="ECO:0000256" key="4">
    <source>
        <dbReference type="ARBA" id="ARBA00022840"/>
    </source>
</evidence>
<dbReference type="GO" id="GO:0005102">
    <property type="term" value="F:signaling receptor binding"/>
    <property type="evidence" value="ECO:0000318"/>
    <property type="project" value="GO_Central"/>
</dbReference>
<evidence type="ECO:0000256" key="2">
    <source>
        <dbReference type="ARBA" id="ARBA00022741"/>
    </source>
</evidence>
<dbReference type="InterPro" id="IPR000980">
    <property type="entry name" value="SH2"/>
</dbReference>
<dbReference type="PRINTS" id="PR00401">
    <property type="entry name" value="SH2DOMAIN"/>
</dbReference>
<dbReference type="InterPro" id="IPR000719">
    <property type="entry name" value="Prot_kinase_dom"/>
</dbReference>
<evidence type="ECO:0000259" key="9">
    <source>
        <dbReference type="PROSITE" id="PS50001"/>
    </source>
</evidence>
<dbReference type="Pfam" id="PF00017">
    <property type="entry name" value="SH2"/>
    <property type="match status" value="1"/>
</dbReference>
<dbReference type="Pfam" id="PF07714">
    <property type="entry name" value="PK_Tyr_Ser-Thr"/>
    <property type="match status" value="1"/>
</dbReference>
<dbReference type="FunFam" id="1.10.510.10:FF:001900">
    <property type="entry name" value="Uncharacterized protein"/>
    <property type="match status" value="1"/>
</dbReference>
<dbReference type="EC" id="2.7.10.2" evidence="8"/>
<dbReference type="InterPro" id="IPR050198">
    <property type="entry name" value="Non-receptor_tyrosine_kinases"/>
</dbReference>
<dbReference type="GO" id="GO:0007169">
    <property type="term" value="P:cell surface receptor protein tyrosine kinase signaling pathway"/>
    <property type="evidence" value="ECO:0000318"/>
    <property type="project" value="GO_Central"/>
</dbReference>
<reference evidence="11" key="2">
    <citation type="submission" date="2021-01" db="UniProtKB">
        <authorList>
            <consortium name="EnsemblMetazoa"/>
        </authorList>
    </citation>
    <scope>IDENTIFICATION</scope>
</reference>
<reference evidence="12" key="1">
    <citation type="submission" date="2015-02" db="EMBL/GenBank/DDBJ databases">
        <title>Genome sequencing for Strongylocentrotus purpuratus.</title>
        <authorList>
            <person name="Murali S."/>
            <person name="Liu Y."/>
            <person name="Vee V."/>
            <person name="English A."/>
            <person name="Wang M."/>
            <person name="Skinner E."/>
            <person name="Han Y."/>
            <person name="Muzny D.M."/>
            <person name="Worley K.C."/>
            <person name="Gibbs R.A."/>
        </authorList>
    </citation>
    <scope>NUCLEOTIDE SEQUENCE</scope>
</reference>
<dbReference type="PROSITE" id="PS50011">
    <property type="entry name" value="PROTEIN_KINASE_DOM"/>
    <property type="match status" value="1"/>
</dbReference>
<keyword evidence="3 8" id="KW-0418">Kinase</keyword>
<evidence type="ECO:0000256" key="1">
    <source>
        <dbReference type="ARBA" id="ARBA00022679"/>
    </source>
</evidence>
<evidence type="ECO:0000313" key="11">
    <source>
        <dbReference type="EnsemblMetazoa" id="XP_030839439"/>
    </source>
</evidence>
<keyword evidence="4 8" id="KW-0067">ATP-binding</keyword>
<dbReference type="GO" id="GO:0005886">
    <property type="term" value="C:plasma membrane"/>
    <property type="evidence" value="ECO:0000318"/>
    <property type="project" value="GO_Central"/>
</dbReference>
<keyword evidence="5 8" id="KW-0829">Tyrosine-protein kinase</keyword>
<evidence type="ECO:0000256" key="8">
    <source>
        <dbReference type="RuleBase" id="RU362096"/>
    </source>
</evidence>
<feature type="domain" description="SH2" evidence="9">
    <location>
        <begin position="18"/>
        <end position="102"/>
    </location>
</feature>
<dbReference type="InterPro" id="IPR001245">
    <property type="entry name" value="Ser-Thr/Tyr_kinase_cat_dom"/>
</dbReference>
<dbReference type="PRINTS" id="PR00109">
    <property type="entry name" value="TYRKINASE"/>
</dbReference>
<dbReference type="PROSITE" id="PS00109">
    <property type="entry name" value="PROTEIN_KINASE_TYR"/>
    <property type="match status" value="1"/>
</dbReference>
<dbReference type="KEGG" id="spu:578562"/>
<dbReference type="EnsemblMetazoa" id="XM_030983579">
    <property type="protein sequence ID" value="XP_030839439"/>
    <property type="gene ID" value="LOC578562"/>
</dbReference>
<dbReference type="InParanoid" id="A0A7M7SXX9"/>
<dbReference type="AlphaFoldDB" id="A0A7M7SXX9"/>
<dbReference type="GO" id="GO:0030154">
    <property type="term" value="P:cell differentiation"/>
    <property type="evidence" value="ECO:0000318"/>
    <property type="project" value="GO_Central"/>
</dbReference>
<dbReference type="Gene3D" id="3.30.505.10">
    <property type="entry name" value="SH2 domain"/>
    <property type="match status" value="1"/>
</dbReference>
<dbReference type="OrthoDB" id="4062651at2759"/>
<evidence type="ECO:0000256" key="7">
    <source>
        <dbReference type="PROSITE-ProRule" id="PRU00191"/>
    </source>
</evidence>
<comment type="catalytic activity">
    <reaction evidence="6 8">
        <text>L-tyrosyl-[protein] + ATP = O-phospho-L-tyrosyl-[protein] + ADP + H(+)</text>
        <dbReference type="Rhea" id="RHEA:10596"/>
        <dbReference type="Rhea" id="RHEA-COMP:10136"/>
        <dbReference type="Rhea" id="RHEA-COMP:20101"/>
        <dbReference type="ChEBI" id="CHEBI:15378"/>
        <dbReference type="ChEBI" id="CHEBI:30616"/>
        <dbReference type="ChEBI" id="CHEBI:46858"/>
        <dbReference type="ChEBI" id="CHEBI:61978"/>
        <dbReference type="ChEBI" id="CHEBI:456216"/>
        <dbReference type="EC" id="2.7.10.2"/>
    </reaction>
</comment>
<evidence type="ECO:0000256" key="6">
    <source>
        <dbReference type="ARBA" id="ARBA00051245"/>
    </source>
</evidence>
<proteinExistence type="inferred from homology"/>
<dbReference type="Gene3D" id="1.10.510.10">
    <property type="entry name" value="Transferase(Phosphotransferase) domain 1"/>
    <property type="match status" value="1"/>
</dbReference>
<dbReference type="SUPFAM" id="SSF55550">
    <property type="entry name" value="SH2 domain"/>
    <property type="match status" value="1"/>
</dbReference>
<dbReference type="GeneID" id="578562"/>
<keyword evidence="2 8" id="KW-0547">Nucleotide-binding</keyword>
<evidence type="ECO:0000256" key="3">
    <source>
        <dbReference type="ARBA" id="ARBA00022777"/>
    </source>
</evidence>
<organism evidence="11 12">
    <name type="scientific">Strongylocentrotus purpuratus</name>
    <name type="common">Purple sea urchin</name>
    <dbReference type="NCBI Taxonomy" id="7668"/>
    <lineage>
        <taxon>Eukaryota</taxon>
        <taxon>Metazoa</taxon>
        <taxon>Echinodermata</taxon>
        <taxon>Eleutherozoa</taxon>
        <taxon>Echinozoa</taxon>
        <taxon>Echinoidea</taxon>
        <taxon>Euechinoidea</taxon>
        <taxon>Echinacea</taxon>
        <taxon>Camarodonta</taxon>
        <taxon>Echinidea</taxon>
        <taxon>Strongylocentrotidae</taxon>
        <taxon>Strongylocentrotus</taxon>
    </lineage>
</organism>
<dbReference type="Proteomes" id="UP000007110">
    <property type="component" value="Unassembled WGS sequence"/>
</dbReference>
<accession>A0A7M7SXX9</accession>
<evidence type="ECO:0000259" key="10">
    <source>
        <dbReference type="PROSITE" id="PS50011"/>
    </source>
</evidence>